<dbReference type="Pfam" id="PF01641">
    <property type="entry name" value="SelR"/>
    <property type="match status" value="1"/>
</dbReference>
<comment type="cofactor">
    <cofactor evidence="1">
        <name>Zn(2+)</name>
        <dbReference type="ChEBI" id="CHEBI:29105"/>
    </cofactor>
</comment>
<evidence type="ECO:0000256" key="7">
    <source>
        <dbReference type="ARBA" id="ARBA00048488"/>
    </source>
</evidence>
<dbReference type="Gene3D" id="2.170.150.20">
    <property type="entry name" value="Peptide methionine sulfoxide reductase"/>
    <property type="match status" value="1"/>
</dbReference>
<evidence type="ECO:0000256" key="5">
    <source>
        <dbReference type="ARBA" id="ARBA00022833"/>
    </source>
</evidence>
<dbReference type="FunFam" id="2.170.150.20:FF:000001">
    <property type="entry name" value="Peptide methionine sulfoxide reductase MsrB"/>
    <property type="match status" value="1"/>
</dbReference>
<dbReference type="EC" id="1.8.4.12" evidence="3"/>
<dbReference type="GO" id="GO:0006979">
    <property type="term" value="P:response to oxidative stress"/>
    <property type="evidence" value="ECO:0007669"/>
    <property type="project" value="InterPro"/>
</dbReference>
<name>A0A932VS98_9BACT</name>
<evidence type="ECO:0000259" key="8">
    <source>
        <dbReference type="PROSITE" id="PS51790"/>
    </source>
</evidence>
<dbReference type="NCBIfam" id="TIGR00357">
    <property type="entry name" value="peptide-methionine (R)-S-oxide reductase MsrB"/>
    <property type="match status" value="1"/>
</dbReference>
<keyword evidence="6 9" id="KW-0560">Oxidoreductase</keyword>
<keyword evidence="4" id="KW-0479">Metal-binding</keyword>
<dbReference type="AlphaFoldDB" id="A0A932VS98"/>
<dbReference type="EMBL" id="JACQCR010000031">
    <property type="protein sequence ID" value="MBI3630956.1"/>
    <property type="molecule type" value="Genomic_DNA"/>
</dbReference>
<dbReference type="GO" id="GO:0033743">
    <property type="term" value="F:peptide-methionine (R)-S-oxide reductase activity"/>
    <property type="evidence" value="ECO:0007669"/>
    <property type="project" value="UniProtKB-EC"/>
</dbReference>
<reference evidence="9" key="1">
    <citation type="submission" date="2020-07" db="EMBL/GenBank/DDBJ databases">
        <title>Huge and variable diversity of episymbiotic CPR bacteria and DPANN archaea in groundwater ecosystems.</title>
        <authorList>
            <person name="He C.Y."/>
            <person name="Keren R."/>
            <person name="Whittaker M."/>
            <person name="Farag I.F."/>
            <person name="Doudna J."/>
            <person name="Cate J.H.D."/>
            <person name="Banfield J.F."/>
        </authorList>
    </citation>
    <scope>NUCLEOTIDE SEQUENCE</scope>
    <source>
        <strain evidence="9">NC_groundwater_973_Pr1_S-0.2um_54_13</strain>
    </source>
</reference>
<accession>A0A932VS98</accession>
<dbReference type="GO" id="GO:0030091">
    <property type="term" value="P:protein repair"/>
    <property type="evidence" value="ECO:0007669"/>
    <property type="project" value="InterPro"/>
</dbReference>
<evidence type="ECO:0000256" key="3">
    <source>
        <dbReference type="ARBA" id="ARBA00012499"/>
    </source>
</evidence>
<keyword evidence="5" id="KW-0862">Zinc</keyword>
<dbReference type="SUPFAM" id="SSF51316">
    <property type="entry name" value="Mss4-like"/>
    <property type="match status" value="1"/>
</dbReference>
<evidence type="ECO:0000313" key="9">
    <source>
        <dbReference type="EMBL" id="MBI3630956.1"/>
    </source>
</evidence>
<proteinExistence type="inferred from homology"/>
<dbReference type="Proteomes" id="UP000753196">
    <property type="component" value="Unassembled WGS sequence"/>
</dbReference>
<organism evidence="9 10">
    <name type="scientific">Candidatus Sungiibacteriota bacterium</name>
    <dbReference type="NCBI Taxonomy" id="2750080"/>
    <lineage>
        <taxon>Bacteria</taxon>
        <taxon>Candidatus Sungiibacteriota</taxon>
    </lineage>
</organism>
<feature type="domain" description="MsrB" evidence="8">
    <location>
        <begin position="10"/>
        <end position="131"/>
    </location>
</feature>
<dbReference type="GO" id="GO:0046872">
    <property type="term" value="F:metal ion binding"/>
    <property type="evidence" value="ECO:0007669"/>
    <property type="project" value="UniProtKB-KW"/>
</dbReference>
<evidence type="ECO:0000256" key="6">
    <source>
        <dbReference type="ARBA" id="ARBA00023002"/>
    </source>
</evidence>
<evidence type="ECO:0000256" key="2">
    <source>
        <dbReference type="ARBA" id="ARBA00007174"/>
    </source>
</evidence>
<dbReference type="GO" id="GO:0005737">
    <property type="term" value="C:cytoplasm"/>
    <property type="evidence" value="ECO:0007669"/>
    <property type="project" value="TreeGrafter"/>
</dbReference>
<protein>
    <recommendedName>
        <fullName evidence="3">peptide-methionine (R)-S-oxide reductase</fullName>
        <ecNumber evidence="3">1.8.4.12</ecNumber>
    </recommendedName>
</protein>
<dbReference type="PROSITE" id="PS51790">
    <property type="entry name" value="MSRB"/>
    <property type="match status" value="1"/>
</dbReference>
<sequence>MGEKSMPKTEEEWKRVLTPEQYRVLRQKGTEASFVGAYAGEKRTGVYECAACGNPLFSSDAKFESGTGWPSFDTALPGAVVFRPDKSQGMARAEVVCGRCLSHLGHVFDDGPTRTGKRYCMNSVCLALKPKEEKK</sequence>
<comment type="caution">
    <text evidence="9">The sequence shown here is derived from an EMBL/GenBank/DDBJ whole genome shotgun (WGS) entry which is preliminary data.</text>
</comment>
<evidence type="ECO:0000256" key="4">
    <source>
        <dbReference type="ARBA" id="ARBA00022723"/>
    </source>
</evidence>
<comment type="catalytic activity">
    <reaction evidence="7">
        <text>L-methionyl-[protein] + [thioredoxin]-disulfide + H2O = L-methionyl-(R)-S-oxide-[protein] + [thioredoxin]-dithiol</text>
        <dbReference type="Rhea" id="RHEA:24164"/>
        <dbReference type="Rhea" id="RHEA-COMP:10698"/>
        <dbReference type="Rhea" id="RHEA-COMP:10700"/>
        <dbReference type="Rhea" id="RHEA-COMP:12313"/>
        <dbReference type="Rhea" id="RHEA-COMP:12314"/>
        <dbReference type="ChEBI" id="CHEBI:15377"/>
        <dbReference type="ChEBI" id="CHEBI:16044"/>
        <dbReference type="ChEBI" id="CHEBI:29950"/>
        <dbReference type="ChEBI" id="CHEBI:45764"/>
        <dbReference type="ChEBI" id="CHEBI:50058"/>
        <dbReference type="EC" id="1.8.4.12"/>
    </reaction>
</comment>
<dbReference type="InterPro" id="IPR011057">
    <property type="entry name" value="Mss4-like_sf"/>
</dbReference>
<comment type="similarity">
    <text evidence="2">Belongs to the MsrB Met sulfoxide reductase family.</text>
</comment>
<dbReference type="InterPro" id="IPR028427">
    <property type="entry name" value="Met_Sox_Rdtase_MsrB"/>
</dbReference>
<dbReference type="PANTHER" id="PTHR10173:SF52">
    <property type="entry name" value="METHIONINE-R-SULFOXIDE REDUCTASE B1"/>
    <property type="match status" value="1"/>
</dbReference>
<dbReference type="PANTHER" id="PTHR10173">
    <property type="entry name" value="METHIONINE SULFOXIDE REDUCTASE"/>
    <property type="match status" value="1"/>
</dbReference>
<evidence type="ECO:0000313" key="10">
    <source>
        <dbReference type="Proteomes" id="UP000753196"/>
    </source>
</evidence>
<evidence type="ECO:0000256" key="1">
    <source>
        <dbReference type="ARBA" id="ARBA00001947"/>
    </source>
</evidence>
<dbReference type="InterPro" id="IPR002579">
    <property type="entry name" value="Met_Sox_Rdtase_MsrB_dom"/>
</dbReference>
<gene>
    <name evidence="9" type="primary">msrB</name>
    <name evidence="9" type="ORF">HY221_01300</name>
</gene>